<dbReference type="HOGENOM" id="CLU_069338_0_0_9"/>
<dbReference type="Pfam" id="PF04245">
    <property type="entry name" value="NA37"/>
    <property type="match status" value="1"/>
</dbReference>
<dbReference type="GO" id="GO:0009295">
    <property type="term" value="C:nucleoid"/>
    <property type="evidence" value="ECO:0007669"/>
    <property type="project" value="InterPro"/>
</dbReference>
<keyword evidence="2" id="KW-1185">Reference proteome</keyword>
<dbReference type="eggNOG" id="COG3081">
    <property type="taxonomic scope" value="Bacteria"/>
</dbReference>
<dbReference type="KEGG" id="amt:Amet_3171"/>
<name>A6TSZ2_ALKMQ</name>
<dbReference type="RefSeq" id="WP_012064276.1">
    <property type="nucleotide sequence ID" value="NC_009633.1"/>
</dbReference>
<sequence length="345" mass="40088">MRETSSVILHSIIVHVLDKTAEEPLLTDFQQEITEEIHELIEKHIVRSLKDDDNRIAKFITGPNIVRDSCDQILYHESSFVESSKIIAQHLFRAMKVNANTSSCDLVICSYSVDSQKYVGILKMDYRKSYVHDIEYVDDRFKVSIISHETGLPGMAQRLQKCAFIKRYEANDEYDLVLLDKQQAKGSEQDVAHFFAQDFLNCNILVDSKDKTKMFRSMTEKFVRNELRQDVAHAATARDVLATHLNKEEEINVRQFAEAMSDDNEEMKNNYIEHLNNEGFQVTGFEVNKEWVEKKLKRKAIKTDTGFDIRNERDIFNDPHKFSVQRNGDGTINIVLKNIRNFVEK</sequence>
<evidence type="ECO:0000313" key="1">
    <source>
        <dbReference type="EMBL" id="ABR49310.1"/>
    </source>
</evidence>
<dbReference type="STRING" id="293826.Amet_3171"/>
<dbReference type="EMBL" id="CP000724">
    <property type="protein sequence ID" value="ABR49310.1"/>
    <property type="molecule type" value="Genomic_DNA"/>
</dbReference>
<dbReference type="Proteomes" id="UP000001572">
    <property type="component" value="Chromosome"/>
</dbReference>
<protein>
    <recommendedName>
        <fullName evidence="3">Nucleoid-associated protein</fullName>
    </recommendedName>
</protein>
<proteinExistence type="predicted"/>
<reference evidence="2" key="1">
    <citation type="journal article" date="2016" name="Genome Announc.">
        <title>Complete genome sequence of Alkaliphilus metalliredigens strain QYMF, an alkaliphilic and metal-reducing bacterium isolated from borax-contaminated leachate ponds.</title>
        <authorList>
            <person name="Hwang C."/>
            <person name="Copeland A."/>
            <person name="Lucas S."/>
            <person name="Lapidus A."/>
            <person name="Barry K."/>
            <person name="Detter J.C."/>
            <person name="Glavina Del Rio T."/>
            <person name="Hammon N."/>
            <person name="Israni S."/>
            <person name="Dalin E."/>
            <person name="Tice H."/>
            <person name="Pitluck S."/>
            <person name="Chertkov O."/>
            <person name="Brettin T."/>
            <person name="Bruce D."/>
            <person name="Han C."/>
            <person name="Schmutz J."/>
            <person name="Larimer F."/>
            <person name="Land M.L."/>
            <person name="Hauser L."/>
            <person name="Kyrpides N."/>
            <person name="Mikhailova N."/>
            <person name="Ye Q."/>
            <person name="Zhou J."/>
            <person name="Richardson P."/>
            <person name="Fields M.W."/>
        </authorList>
    </citation>
    <scope>NUCLEOTIDE SEQUENCE [LARGE SCALE GENOMIC DNA]</scope>
    <source>
        <strain evidence="2">QYMF</strain>
    </source>
</reference>
<gene>
    <name evidence="1" type="ordered locus">Amet_3171</name>
</gene>
<dbReference type="OrthoDB" id="3171075at2"/>
<dbReference type="InterPro" id="IPR007358">
    <property type="entry name" value="Nucleoid_associated_NdpA"/>
</dbReference>
<dbReference type="AlphaFoldDB" id="A6TSZ2"/>
<evidence type="ECO:0008006" key="3">
    <source>
        <dbReference type="Google" id="ProtNLM"/>
    </source>
</evidence>
<accession>A6TSZ2</accession>
<organism evidence="1 2">
    <name type="scientific">Alkaliphilus metalliredigens (strain QYMF)</name>
    <dbReference type="NCBI Taxonomy" id="293826"/>
    <lineage>
        <taxon>Bacteria</taxon>
        <taxon>Bacillati</taxon>
        <taxon>Bacillota</taxon>
        <taxon>Clostridia</taxon>
        <taxon>Peptostreptococcales</taxon>
        <taxon>Natronincolaceae</taxon>
        <taxon>Alkaliphilus</taxon>
    </lineage>
</organism>
<evidence type="ECO:0000313" key="2">
    <source>
        <dbReference type="Proteomes" id="UP000001572"/>
    </source>
</evidence>